<evidence type="ECO:0000313" key="2">
    <source>
        <dbReference type="Proteomes" id="UP000246073"/>
    </source>
</evidence>
<evidence type="ECO:0000313" key="1">
    <source>
        <dbReference type="EMBL" id="SPL62479.1"/>
    </source>
</evidence>
<dbReference type="AlphaFoldDB" id="A0A2P9HEH9"/>
<dbReference type="RefSeq" id="WP_181376008.1">
    <property type="nucleotide sequence ID" value="NZ_OOFM01000003.1"/>
</dbReference>
<accession>A0A2P9HEH9</accession>
<name>A0A2P9HEH9_9HYPH</name>
<protein>
    <submittedName>
        <fullName evidence="1">Uncharacterized protein</fullName>
    </submittedName>
</protein>
<organism evidence="1 2">
    <name type="scientific">Ochrobactrum soli</name>
    <dbReference type="NCBI Taxonomy" id="2448455"/>
    <lineage>
        <taxon>Bacteria</taxon>
        <taxon>Pseudomonadati</taxon>
        <taxon>Pseudomonadota</taxon>
        <taxon>Alphaproteobacteria</taxon>
        <taxon>Hyphomicrobiales</taxon>
        <taxon>Brucellaceae</taxon>
        <taxon>Brucella/Ochrobactrum group</taxon>
        <taxon>Ochrobactrum</taxon>
    </lineage>
</organism>
<dbReference type="Proteomes" id="UP000246073">
    <property type="component" value="Unassembled WGS sequence"/>
</dbReference>
<sequence length="51" mass="5487">MKAWIVGFGMAMGLNGFGQAADVPKFKDFPAKVYTGKKAAPRLDLPDVAPY</sequence>
<proteinExistence type="predicted"/>
<gene>
    <name evidence="1" type="ORF">OHAE_5086</name>
</gene>
<dbReference type="EMBL" id="OOFM01000003">
    <property type="protein sequence ID" value="SPL62479.1"/>
    <property type="molecule type" value="Genomic_DNA"/>
</dbReference>
<reference evidence="2" key="1">
    <citation type="submission" date="2017-12" db="EMBL/GenBank/DDBJ databases">
        <authorList>
            <person name="Diaz M."/>
        </authorList>
    </citation>
    <scope>NUCLEOTIDE SEQUENCE [LARGE SCALE GENOMIC DNA]</scope>
    <source>
        <strain evidence="2">FI11154</strain>
    </source>
</reference>